<dbReference type="InterPro" id="IPR050857">
    <property type="entry name" value="D-2-hydroxyacid_DH"/>
</dbReference>
<dbReference type="Proteomes" id="UP001458415">
    <property type="component" value="Unassembled WGS sequence"/>
</dbReference>
<evidence type="ECO:0000256" key="4">
    <source>
        <dbReference type="SAM" id="MobiDB-lite"/>
    </source>
</evidence>
<accession>A0ABV1VXY5</accession>
<comment type="caution">
    <text evidence="6">The sequence shown here is derived from an EMBL/GenBank/DDBJ whole genome shotgun (WGS) entry which is preliminary data.</text>
</comment>
<evidence type="ECO:0000256" key="3">
    <source>
        <dbReference type="ARBA" id="ARBA00023027"/>
    </source>
</evidence>
<evidence type="ECO:0000313" key="7">
    <source>
        <dbReference type="Proteomes" id="UP001458415"/>
    </source>
</evidence>
<dbReference type="PANTHER" id="PTHR42789">
    <property type="entry name" value="D-ISOMER SPECIFIC 2-HYDROXYACID DEHYDROGENASE FAMILY PROTEIN (AFU_ORTHOLOGUE AFUA_6G10090)"/>
    <property type="match status" value="1"/>
</dbReference>
<keyword evidence="7" id="KW-1185">Reference proteome</keyword>
<organism evidence="6 7">
    <name type="scientific">Streptomyces carpinensis</name>
    <dbReference type="NCBI Taxonomy" id="66369"/>
    <lineage>
        <taxon>Bacteria</taxon>
        <taxon>Bacillati</taxon>
        <taxon>Actinomycetota</taxon>
        <taxon>Actinomycetes</taxon>
        <taxon>Kitasatosporales</taxon>
        <taxon>Streptomycetaceae</taxon>
        <taxon>Streptomyces</taxon>
    </lineage>
</organism>
<keyword evidence="2" id="KW-0560">Oxidoreductase</keyword>
<keyword evidence="3" id="KW-0520">NAD</keyword>
<dbReference type="SUPFAM" id="SSF51735">
    <property type="entry name" value="NAD(P)-binding Rossmann-fold domains"/>
    <property type="match status" value="1"/>
</dbReference>
<dbReference type="Pfam" id="PF02826">
    <property type="entry name" value="2-Hacid_dh_C"/>
    <property type="match status" value="1"/>
</dbReference>
<dbReference type="PANTHER" id="PTHR42789:SF1">
    <property type="entry name" value="D-ISOMER SPECIFIC 2-HYDROXYACID DEHYDROGENASE FAMILY PROTEIN (AFU_ORTHOLOGUE AFUA_6G10090)"/>
    <property type="match status" value="1"/>
</dbReference>
<comment type="similarity">
    <text evidence="1">Belongs to the D-isomer specific 2-hydroxyacid dehydrogenase family.</text>
</comment>
<feature type="non-terminal residue" evidence="6">
    <location>
        <position position="1"/>
    </location>
</feature>
<name>A0ABV1VXY5_9ACTN</name>
<protein>
    <submittedName>
        <fullName evidence="6">Hydroxyacid dehydrogenase</fullName>
    </submittedName>
</protein>
<evidence type="ECO:0000259" key="5">
    <source>
        <dbReference type="Pfam" id="PF02826"/>
    </source>
</evidence>
<dbReference type="CDD" id="cd12167">
    <property type="entry name" value="2-Hacid_dh_8"/>
    <property type="match status" value="1"/>
</dbReference>
<gene>
    <name evidence="6" type="ORF">ABT317_04530</name>
</gene>
<sequence length="242" mass="25976">ANAVPVAEYTLATILLSGKRAFAAERHYRQHRAALDRSTTADIGNYARTVGIVGASHVGRAVLDLLRPFDLDVVLHDPTLTQEEARRLGARLLPLDALMAAADVVSLHQPLTPATRRQIGARQLALMPTGATLVNTARGAVVDQDALVTELRTGRISAVLDVTDPEPLPRDSVLWDLPNVVLTPHIAGSMGRELRRMGDSVVSEVTRFAAGEPFAQPDDLAVPARPLTPTESTPRCSPPSTR</sequence>
<evidence type="ECO:0000313" key="6">
    <source>
        <dbReference type="EMBL" id="MER6976323.1"/>
    </source>
</evidence>
<reference evidence="6 7" key="1">
    <citation type="submission" date="2024-06" db="EMBL/GenBank/DDBJ databases">
        <title>The Natural Products Discovery Center: Release of the First 8490 Sequenced Strains for Exploring Actinobacteria Biosynthetic Diversity.</title>
        <authorList>
            <person name="Kalkreuter E."/>
            <person name="Kautsar S.A."/>
            <person name="Yang D."/>
            <person name="Bader C.D."/>
            <person name="Teijaro C.N."/>
            <person name="Fluegel L."/>
            <person name="Davis C.M."/>
            <person name="Simpson J.R."/>
            <person name="Lauterbach L."/>
            <person name="Steele A.D."/>
            <person name="Gui C."/>
            <person name="Meng S."/>
            <person name="Li G."/>
            <person name="Viehrig K."/>
            <person name="Ye F."/>
            <person name="Su P."/>
            <person name="Kiefer A.F."/>
            <person name="Nichols A."/>
            <person name="Cepeda A.J."/>
            <person name="Yan W."/>
            <person name="Fan B."/>
            <person name="Jiang Y."/>
            <person name="Adhikari A."/>
            <person name="Zheng C.-J."/>
            <person name="Schuster L."/>
            <person name="Cowan T.M."/>
            <person name="Smanski M.J."/>
            <person name="Chevrette M.G."/>
            <person name="De Carvalho L.P.S."/>
            <person name="Shen B."/>
        </authorList>
    </citation>
    <scope>NUCLEOTIDE SEQUENCE [LARGE SCALE GENOMIC DNA]</scope>
    <source>
        <strain evidence="6 7">NPDC000634</strain>
    </source>
</reference>
<evidence type="ECO:0000256" key="2">
    <source>
        <dbReference type="ARBA" id="ARBA00023002"/>
    </source>
</evidence>
<evidence type="ECO:0000256" key="1">
    <source>
        <dbReference type="ARBA" id="ARBA00005854"/>
    </source>
</evidence>
<feature type="region of interest" description="Disordered" evidence="4">
    <location>
        <begin position="214"/>
        <end position="242"/>
    </location>
</feature>
<proteinExistence type="inferred from homology"/>
<dbReference type="Gene3D" id="3.40.50.720">
    <property type="entry name" value="NAD(P)-binding Rossmann-like Domain"/>
    <property type="match status" value="2"/>
</dbReference>
<dbReference type="EMBL" id="JBEPCU010000036">
    <property type="protein sequence ID" value="MER6976323.1"/>
    <property type="molecule type" value="Genomic_DNA"/>
</dbReference>
<feature type="domain" description="D-isomer specific 2-hydroxyacid dehydrogenase NAD-binding" evidence="5">
    <location>
        <begin position="13"/>
        <end position="187"/>
    </location>
</feature>
<dbReference type="InterPro" id="IPR036291">
    <property type="entry name" value="NAD(P)-bd_dom_sf"/>
</dbReference>
<feature type="compositionally biased region" description="Polar residues" evidence="4">
    <location>
        <begin position="229"/>
        <end position="242"/>
    </location>
</feature>
<dbReference type="InterPro" id="IPR006140">
    <property type="entry name" value="D-isomer_DH_NAD-bd"/>
</dbReference>